<reference evidence="1 2" key="1">
    <citation type="submission" date="2008-11" db="EMBL/GenBank/DDBJ databases">
        <title>Draft genome sequence of Bacteroides pectinophilus (ATCC 43243).</title>
        <authorList>
            <person name="Sudarsanam P."/>
            <person name="Ley R."/>
            <person name="Guruge J."/>
            <person name="Turnbaugh P.J."/>
            <person name="Mahowald M."/>
            <person name="Liep D."/>
            <person name="Gordon J."/>
        </authorList>
    </citation>
    <scope>NUCLEOTIDE SEQUENCE [LARGE SCALE GENOMIC DNA]</scope>
    <source>
        <strain evidence="1 2">ATCC 43243</strain>
    </source>
</reference>
<dbReference type="Proteomes" id="UP000003136">
    <property type="component" value="Unassembled WGS sequence"/>
</dbReference>
<dbReference type="HOGENOM" id="CLU_3149607_0_0_9"/>
<evidence type="ECO:0000313" key="1">
    <source>
        <dbReference type="EMBL" id="EEC56153.1"/>
    </source>
</evidence>
<protein>
    <submittedName>
        <fullName evidence="1">Uncharacterized protein</fullName>
    </submittedName>
</protein>
<gene>
    <name evidence="1" type="ORF">BACPEC_02660</name>
</gene>
<organism evidence="1 2">
    <name type="scientific">[Bacteroides] pectinophilus ATCC 43243</name>
    <dbReference type="NCBI Taxonomy" id="483218"/>
    <lineage>
        <taxon>Bacteria</taxon>
        <taxon>Bacillati</taxon>
        <taxon>Bacillota</taxon>
        <taxon>Clostridia</taxon>
        <taxon>Eubacteriales</taxon>
    </lineage>
</organism>
<name>B7AVB2_9FIRM</name>
<evidence type="ECO:0000313" key="2">
    <source>
        <dbReference type="Proteomes" id="UP000003136"/>
    </source>
</evidence>
<comment type="caution">
    <text evidence="1">The sequence shown here is derived from an EMBL/GenBank/DDBJ whole genome shotgun (WGS) entry which is preliminary data.</text>
</comment>
<sequence>MLKMSRHIRHSFSYIIHHKDKTFHNYHVFDYKLHGSLLNTNLIPDTRH</sequence>
<proteinExistence type="predicted"/>
<dbReference type="AlphaFoldDB" id="B7AVB2"/>
<accession>B7AVB2</accession>
<dbReference type="STRING" id="483218.BACPEC_02660"/>
<keyword evidence="2" id="KW-1185">Reference proteome</keyword>
<dbReference type="EMBL" id="ABVQ01000037">
    <property type="protein sequence ID" value="EEC56153.1"/>
    <property type="molecule type" value="Genomic_DNA"/>
</dbReference>
<reference evidence="1 2" key="2">
    <citation type="submission" date="2008-11" db="EMBL/GenBank/DDBJ databases">
        <authorList>
            <person name="Fulton L."/>
            <person name="Clifton S."/>
            <person name="Fulton B."/>
            <person name="Xu J."/>
            <person name="Minx P."/>
            <person name="Pepin K.H."/>
            <person name="Johnson M."/>
            <person name="Bhonagiri V."/>
            <person name="Nash W.E."/>
            <person name="Mardis E.R."/>
            <person name="Wilson R.K."/>
        </authorList>
    </citation>
    <scope>NUCLEOTIDE SEQUENCE [LARGE SCALE GENOMIC DNA]</scope>
    <source>
        <strain evidence="1 2">ATCC 43243</strain>
    </source>
</reference>